<dbReference type="SUPFAM" id="SSF55729">
    <property type="entry name" value="Acyl-CoA N-acyltransferases (Nat)"/>
    <property type="match status" value="1"/>
</dbReference>
<evidence type="ECO:0000259" key="1">
    <source>
        <dbReference type="PROSITE" id="PS51186"/>
    </source>
</evidence>
<dbReference type="InterPro" id="IPR000182">
    <property type="entry name" value="GNAT_dom"/>
</dbReference>
<evidence type="ECO:0000313" key="2">
    <source>
        <dbReference type="EMBL" id="HCL02242.1"/>
    </source>
</evidence>
<name>A0A3D2X560_9FIRM</name>
<dbReference type="Pfam" id="PF00583">
    <property type="entry name" value="Acetyltransf_1"/>
    <property type="match status" value="1"/>
</dbReference>
<dbReference type="InterPro" id="IPR016181">
    <property type="entry name" value="Acyl_CoA_acyltransferase"/>
</dbReference>
<accession>A0A3D2X560</accession>
<dbReference type="CDD" id="cd04301">
    <property type="entry name" value="NAT_SF"/>
    <property type="match status" value="1"/>
</dbReference>
<proteinExistence type="predicted"/>
<protein>
    <recommendedName>
        <fullName evidence="1">N-acetyltransferase domain-containing protein</fullName>
    </recommendedName>
</protein>
<reference evidence="2 3" key="1">
    <citation type="journal article" date="2018" name="Nat. Biotechnol.">
        <title>A standardized bacterial taxonomy based on genome phylogeny substantially revises the tree of life.</title>
        <authorList>
            <person name="Parks D.H."/>
            <person name="Chuvochina M."/>
            <person name="Waite D.W."/>
            <person name="Rinke C."/>
            <person name="Skarshewski A."/>
            <person name="Chaumeil P.A."/>
            <person name="Hugenholtz P."/>
        </authorList>
    </citation>
    <scope>NUCLEOTIDE SEQUENCE [LARGE SCALE GENOMIC DNA]</scope>
    <source>
        <strain evidence="2">UBA11728</strain>
    </source>
</reference>
<organism evidence="2 3">
    <name type="scientific">Lachnoclostridium phytofermentans</name>
    <dbReference type="NCBI Taxonomy" id="66219"/>
    <lineage>
        <taxon>Bacteria</taxon>
        <taxon>Bacillati</taxon>
        <taxon>Bacillota</taxon>
        <taxon>Clostridia</taxon>
        <taxon>Lachnospirales</taxon>
        <taxon>Lachnospiraceae</taxon>
    </lineage>
</organism>
<evidence type="ECO:0000313" key="3">
    <source>
        <dbReference type="Proteomes" id="UP000262969"/>
    </source>
</evidence>
<dbReference type="EMBL" id="DPVV01000249">
    <property type="protein sequence ID" value="HCL02242.1"/>
    <property type="molecule type" value="Genomic_DNA"/>
</dbReference>
<dbReference type="AlphaFoldDB" id="A0A3D2X560"/>
<comment type="caution">
    <text evidence="2">The sequence shown here is derived from an EMBL/GenBank/DDBJ whole genome shotgun (WGS) entry which is preliminary data.</text>
</comment>
<dbReference type="GO" id="GO:0016747">
    <property type="term" value="F:acyltransferase activity, transferring groups other than amino-acyl groups"/>
    <property type="evidence" value="ECO:0007669"/>
    <property type="project" value="InterPro"/>
</dbReference>
<sequence>MKVKFLCRLQNRHKQQIYNLLTLDSEDRVTEDMVAGVQVYEEFGLPPFALLYEGEMVVGFFVLLCVEEDSDGELVAEGRVYISENEKTYAEYLIQSIKEEYEELKHLSLLSDEDVPSLTGYPHYAEYFMRLSRGGNDQASIANISNSMDTEVSKTKTRIEENNNHSNEEKGRVSFLVEPMDRSQEEEVQFYLETLKDIFSMSDEVATGHLEECLEDSDFKLYIVKLDKKIIGTCSAYIGTKSDTIFDIAISKTEQGKGYGRLLLAKFLEMLNSPLKDIILQVSTKSEAAFHLYEEFGFHIEQKLLFYVVW</sequence>
<gene>
    <name evidence="2" type="ORF">DHW61_07490</name>
</gene>
<dbReference type="Gene3D" id="3.40.630.30">
    <property type="match status" value="1"/>
</dbReference>
<dbReference type="Proteomes" id="UP000262969">
    <property type="component" value="Unassembled WGS sequence"/>
</dbReference>
<feature type="domain" description="N-acetyltransferase" evidence="1">
    <location>
        <begin position="175"/>
        <end position="310"/>
    </location>
</feature>
<dbReference type="PROSITE" id="PS51186">
    <property type="entry name" value="GNAT"/>
    <property type="match status" value="1"/>
</dbReference>